<evidence type="ECO:0000313" key="3">
    <source>
        <dbReference type="Proteomes" id="UP001235712"/>
    </source>
</evidence>
<dbReference type="EMBL" id="JAUSQZ010000001">
    <property type="protein sequence ID" value="MDP9827906.1"/>
    <property type="molecule type" value="Genomic_DNA"/>
</dbReference>
<dbReference type="GO" id="GO:0004519">
    <property type="term" value="F:endonuclease activity"/>
    <property type="evidence" value="ECO:0007669"/>
    <property type="project" value="UniProtKB-KW"/>
</dbReference>
<dbReference type="RefSeq" id="WP_307244542.1">
    <property type="nucleotide sequence ID" value="NZ_JAUSQZ010000001.1"/>
</dbReference>
<accession>A0ABT9P5E1</accession>
<dbReference type="InterPro" id="IPR010427">
    <property type="entry name" value="DUF1023"/>
</dbReference>
<dbReference type="Proteomes" id="UP001235712">
    <property type="component" value="Unassembled WGS sequence"/>
</dbReference>
<sequence length="611" mass="65624">MTATWSQIKKWAPEALHDAAEELRSIEDKLIDLGDDLVKVEPTHWTGTAADGAKKELTAIGEVLEDRMTEVAAVRRGLLTAHDAVTGIQSLVADIIDFAASNELSIDAEGTVTDVKEPEGGAGIVVDKTYIPPERDPHNLELAAEERQRLVDKCVTMIEAVLRRAGYLDQELTHVLNNGVLSGELARMDAPDLETAAQDGDNWRKPDVYPPPEGKGTPDLNSAYWNSLSPSEKLKVILGHPEWINNRDGIAADARDAANRVLLPRYLAEWERKLRDAEAEQLRIVTEHADAGLSGYPSQELSDAYSRYQEARDKVDSLKMAEKLIDRDGVSMDGKAVEKDDKQLLALDLSQERAQVAIATGDVDVAENVAVFTPGLSSNAKTIDGYDTDMKNLRERSAALLVKNGDALTQEAALDNVATVVWLGYQSPQTTPDSLFNLTGDSVASAKSASDGGKNLAEFYSGITASRDDDVNLTALGHSYGSTTTGYALQQNDTGVDRVGFFGSPGISVDDLGKLDVPSHSSFYAEADGDAVGDFATFGKDPTKIDGMTHINTDAAKLANGEGLSGISGHTSYLKDGSTNQYNLANLVIGEPNALITGWSGPPLGEVLRGF</sequence>
<gene>
    <name evidence="2" type="ORF">J2S57_003655</name>
</gene>
<feature type="domain" description="DUF1023" evidence="1">
    <location>
        <begin position="353"/>
        <end position="538"/>
    </location>
</feature>
<proteinExistence type="predicted"/>
<keyword evidence="2" id="KW-0255">Endonuclease</keyword>
<name>A0ABT9P5E1_9ACTN</name>
<keyword evidence="2" id="KW-0540">Nuclease</keyword>
<comment type="caution">
    <text evidence="2">The sequence shown here is derived from an EMBL/GenBank/DDBJ whole genome shotgun (WGS) entry which is preliminary data.</text>
</comment>
<organism evidence="2 3">
    <name type="scientific">Kineosporia succinea</name>
    <dbReference type="NCBI Taxonomy" id="84632"/>
    <lineage>
        <taxon>Bacteria</taxon>
        <taxon>Bacillati</taxon>
        <taxon>Actinomycetota</taxon>
        <taxon>Actinomycetes</taxon>
        <taxon>Kineosporiales</taxon>
        <taxon>Kineosporiaceae</taxon>
        <taxon>Kineosporia</taxon>
    </lineage>
</organism>
<keyword evidence="2" id="KW-0378">Hydrolase</keyword>
<evidence type="ECO:0000259" key="1">
    <source>
        <dbReference type="Pfam" id="PF06259"/>
    </source>
</evidence>
<dbReference type="Pfam" id="PF06259">
    <property type="entry name" value="Abhydrolase_8"/>
    <property type="match status" value="1"/>
</dbReference>
<protein>
    <submittedName>
        <fullName evidence="2">rRNA maturation endonuclease Nob1</fullName>
    </submittedName>
</protein>
<keyword evidence="3" id="KW-1185">Reference proteome</keyword>
<evidence type="ECO:0000313" key="2">
    <source>
        <dbReference type="EMBL" id="MDP9827906.1"/>
    </source>
</evidence>
<reference evidence="2 3" key="1">
    <citation type="submission" date="2023-07" db="EMBL/GenBank/DDBJ databases">
        <title>Sequencing the genomes of 1000 actinobacteria strains.</title>
        <authorList>
            <person name="Klenk H.-P."/>
        </authorList>
    </citation>
    <scope>NUCLEOTIDE SEQUENCE [LARGE SCALE GENOMIC DNA]</scope>
    <source>
        <strain evidence="2 3">DSM 44388</strain>
    </source>
</reference>